<evidence type="ECO:0000313" key="3">
    <source>
        <dbReference type="Proteomes" id="UP000188603"/>
    </source>
</evidence>
<name>A0A1U9KA82_9BACL</name>
<dbReference type="EMBL" id="CP019699">
    <property type="protein sequence ID" value="AQS56926.1"/>
    <property type="molecule type" value="Genomic_DNA"/>
</dbReference>
<dbReference type="Proteomes" id="UP000188603">
    <property type="component" value="Chromosome"/>
</dbReference>
<proteinExistence type="predicted"/>
<feature type="coiled-coil region" evidence="1">
    <location>
        <begin position="17"/>
        <end position="44"/>
    </location>
</feature>
<organism evidence="2 3">
    <name type="scientific">Novibacillus thermophilus</name>
    <dbReference type="NCBI Taxonomy" id="1471761"/>
    <lineage>
        <taxon>Bacteria</taxon>
        <taxon>Bacillati</taxon>
        <taxon>Bacillota</taxon>
        <taxon>Bacilli</taxon>
        <taxon>Bacillales</taxon>
        <taxon>Thermoactinomycetaceae</taxon>
        <taxon>Novibacillus</taxon>
    </lineage>
</organism>
<gene>
    <name evidence="2" type="ORF">B0W44_15395</name>
</gene>
<keyword evidence="3" id="KW-1185">Reference proteome</keyword>
<evidence type="ECO:0000256" key="1">
    <source>
        <dbReference type="SAM" id="Coils"/>
    </source>
</evidence>
<accession>A0A1U9KA82</accession>
<protein>
    <submittedName>
        <fullName evidence="2">Uncharacterized protein</fullName>
    </submittedName>
</protein>
<keyword evidence="1" id="KW-0175">Coiled coil</keyword>
<dbReference type="KEGG" id="ntr:B0W44_15395"/>
<sequence length="71" mass="7717">MKESVNSALNDIDLLPLALARSNVEELERRVEDIADKFGILSDQNANGGCLRDHIRPHLSLADEPTGSAGF</sequence>
<dbReference type="AlphaFoldDB" id="A0A1U9KA82"/>
<evidence type="ECO:0000313" key="2">
    <source>
        <dbReference type="EMBL" id="AQS56926.1"/>
    </source>
</evidence>
<reference evidence="2 3" key="1">
    <citation type="journal article" date="2015" name="Int. J. Syst. Evol. Microbiol.">
        <title>Novibacillus thermophilus gen. nov., sp. nov., a Gram-staining-negative and moderately thermophilic member of the family Thermoactinomycetaceae.</title>
        <authorList>
            <person name="Yang G."/>
            <person name="Chen J."/>
            <person name="Zhou S."/>
        </authorList>
    </citation>
    <scope>NUCLEOTIDE SEQUENCE [LARGE SCALE GENOMIC DNA]</scope>
    <source>
        <strain evidence="2 3">SG-1</strain>
    </source>
</reference>